<dbReference type="RefSeq" id="WP_021257305.1">
    <property type="nucleotide sequence ID" value="NZ_LS992241.1"/>
</dbReference>
<organism evidence="1 2">
    <name type="scientific">Paenibacillus alvei</name>
    <name type="common">Bacillus alvei</name>
    <dbReference type="NCBI Taxonomy" id="44250"/>
    <lineage>
        <taxon>Bacteria</taxon>
        <taxon>Bacillati</taxon>
        <taxon>Bacillota</taxon>
        <taxon>Bacilli</taxon>
        <taxon>Bacillales</taxon>
        <taxon>Paenibacillaceae</taxon>
        <taxon>Paenibacillus</taxon>
    </lineage>
</organism>
<dbReference type="Proteomes" id="UP000304148">
    <property type="component" value="Chromosome"/>
</dbReference>
<gene>
    <name evidence="1" type="ORF">PBLR_15116</name>
</gene>
<evidence type="ECO:0000313" key="1">
    <source>
        <dbReference type="EMBL" id="SYX86690.1"/>
    </source>
</evidence>
<name>A0A383RI98_PAEAL</name>
<accession>A0A383RI98</accession>
<evidence type="ECO:0000313" key="2">
    <source>
        <dbReference type="Proteomes" id="UP000304148"/>
    </source>
</evidence>
<protein>
    <submittedName>
        <fullName evidence="1">Uncharacterized protein</fullName>
    </submittedName>
</protein>
<dbReference type="AlphaFoldDB" id="A0A383RI98"/>
<sequence length="153" mass="16541">MAEFREYPQTLELNLNEAYALMGAQRTIYLEGFGKNTNASSFSSKLSDSSTAMGILFSVASGTIATIGGWAATILGLAGGLGSGTTLERQVKDGSFYMSGVAEYLRNNTQYDRIRVEVPMVEYNTSGGYVRFITGEGRTTGLHYRGGSWSTDQ</sequence>
<proteinExistence type="predicted"/>
<dbReference type="EMBL" id="LS992241">
    <property type="protein sequence ID" value="SYX86690.1"/>
    <property type="molecule type" value="Genomic_DNA"/>
</dbReference>
<reference evidence="2" key="1">
    <citation type="submission" date="2018-08" db="EMBL/GenBank/DDBJ databases">
        <authorList>
            <person name="Chevrot R."/>
        </authorList>
    </citation>
    <scope>NUCLEOTIDE SEQUENCE [LARGE SCALE GENOMIC DNA]</scope>
</reference>